<dbReference type="AlphaFoldDB" id="A0A9P4MD44"/>
<feature type="region of interest" description="Disordered" evidence="1">
    <location>
        <begin position="1"/>
        <end position="56"/>
    </location>
</feature>
<dbReference type="EMBL" id="ML996093">
    <property type="protein sequence ID" value="KAF2148527.1"/>
    <property type="molecule type" value="Genomic_DNA"/>
</dbReference>
<protein>
    <submittedName>
        <fullName evidence="2">Uncharacterized protein</fullName>
    </submittedName>
</protein>
<sequence>MSAQTTSTLPVGFLSLLPETSSAPSSPTTSPSSSTDSLPVIPETKPRSSSTDSAASASGLRYLRLGHLQPGEVLDFVAAAETERFIFGRNGMESKHHVRSLRDESRSSNVEPSRGKGKREIILSFIYFM</sequence>
<proteinExistence type="predicted"/>
<feature type="compositionally biased region" description="Low complexity" evidence="1">
    <location>
        <begin position="14"/>
        <end position="39"/>
    </location>
</feature>
<gene>
    <name evidence="2" type="ORF">K461DRAFT_297938</name>
</gene>
<name>A0A9P4MD44_9PEZI</name>
<reference evidence="2" key="1">
    <citation type="journal article" date="2020" name="Stud. Mycol.">
        <title>101 Dothideomycetes genomes: a test case for predicting lifestyles and emergence of pathogens.</title>
        <authorList>
            <person name="Haridas S."/>
            <person name="Albert R."/>
            <person name="Binder M."/>
            <person name="Bloem J."/>
            <person name="Labutti K."/>
            <person name="Salamov A."/>
            <person name="Andreopoulos B."/>
            <person name="Baker S."/>
            <person name="Barry K."/>
            <person name="Bills G."/>
            <person name="Bluhm B."/>
            <person name="Cannon C."/>
            <person name="Castanera R."/>
            <person name="Culley D."/>
            <person name="Daum C."/>
            <person name="Ezra D."/>
            <person name="Gonzalez J."/>
            <person name="Henrissat B."/>
            <person name="Kuo A."/>
            <person name="Liang C."/>
            <person name="Lipzen A."/>
            <person name="Lutzoni F."/>
            <person name="Magnuson J."/>
            <person name="Mondo S."/>
            <person name="Nolan M."/>
            <person name="Ohm R."/>
            <person name="Pangilinan J."/>
            <person name="Park H.-J."/>
            <person name="Ramirez L."/>
            <person name="Alfaro M."/>
            <person name="Sun H."/>
            <person name="Tritt A."/>
            <person name="Yoshinaga Y."/>
            <person name="Zwiers L.-H."/>
            <person name="Turgeon B."/>
            <person name="Goodwin S."/>
            <person name="Spatafora J."/>
            <person name="Crous P."/>
            <person name="Grigoriev I."/>
        </authorList>
    </citation>
    <scope>NUCLEOTIDE SEQUENCE</scope>
    <source>
        <strain evidence="2">CBS 260.36</strain>
    </source>
</reference>
<keyword evidence="3" id="KW-1185">Reference proteome</keyword>
<organism evidence="2 3">
    <name type="scientific">Myriangium duriaei CBS 260.36</name>
    <dbReference type="NCBI Taxonomy" id="1168546"/>
    <lineage>
        <taxon>Eukaryota</taxon>
        <taxon>Fungi</taxon>
        <taxon>Dikarya</taxon>
        <taxon>Ascomycota</taxon>
        <taxon>Pezizomycotina</taxon>
        <taxon>Dothideomycetes</taxon>
        <taxon>Dothideomycetidae</taxon>
        <taxon>Myriangiales</taxon>
        <taxon>Myriangiaceae</taxon>
        <taxon>Myriangium</taxon>
    </lineage>
</organism>
<evidence type="ECO:0000313" key="2">
    <source>
        <dbReference type="EMBL" id="KAF2148527.1"/>
    </source>
</evidence>
<dbReference type="Proteomes" id="UP000799439">
    <property type="component" value="Unassembled WGS sequence"/>
</dbReference>
<accession>A0A9P4MD44</accession>
<evidence type="ECO:0000313" key="3">
    <source>
        <dbReference type="Proteomes" id="UP000799439"/>
    </source>
</evidence>
<feature type="region of interest" description="Disordered" evidence="1">
    <location>
        <begin position="93"/>
        <end position="114"/>
    </location>
</feature>
<comment type="caution">
    <text evidence="2">The sequence shown here is derived from an EMBL/GenBank/DDBJ whole genome shotgun (WGS) entry which is preliminary data.</text>
</comment>
<evidence type="ECO:0000256" key="1">
    <source>
        <dbReference type="SAM" id="MobiDB-lite"/>
    </source>
</evidence>
<feature type="compositionally biased region" description="Basic and acidic residues" evidence="1">
    <location>
        <begin position="93"/>
        <end position="106"/>
    </location>
</feature>